<feature type="compositionally biased region" description="Basic and acidic residues" evidence="5">
    <location>
        <begin position="336"/>
        <end position="346"/>
    </location>
</feature>
<proteinExistence type="predicted"/>
<feature type="transmembrane region" description="Helical" evidence="6">
    <location>
        <begin position="236"/>
        <end position="256"/>
    </location>
</feature>
<evidence type="ECO:0000256" key="3">
    <source>
        <dbReference type="ARBA" id="ARBA00022989"/>
    </source>
</evidence>
<dbReference type="AlphaFoldDB" id="A0A4S4M2D7"/>
<feature type="transmembrane region" description="Helical" evidence="6">
    <location>
        <begin position="289"/>
        <end position="307"/>
    </location>
</feature>
<dbReference type="EMBL" id="SGPL01000068">
    <property type="protein sequence ID" value="THH18687.1"/>
    <property type="molecule type" value="Genomic_DNA"/>
</dbReference>
<feature type="signal peptide" evidence="7">
    <location>
        <begin position="1"/>
        <end position="26"/>
    </location>
</feature>
<evidence type="ECO:0000256" key="2">
    <source>
        <dbReference type="ARBA" id="ARBA00022692"/>
    </source>
</evidence>
<comment type="subcellular location">
    <subcellularLocation>
        <location evidence="1">Membrane</location>
        <topology evidence="1">Multi-pass membrane protein</topology>
    </subcellularLocation>
</comment>
<evidence type="ECO:0000256" key="7">
    <source>
        <dbReference type="SAM" id="SignalP"/>
    </source>
</evidence>
<organism evidence="9 10">
    <name type="scientific">Bondarzewia mesenterica</name>
    <dbReference type="NCBI Taxonomy" id="1095465"/>
    <lineage>
        <taxon>Eukaryota</taxon>
        <taxon>Fungi</taxon>
        <taxon>Dikarya</taxon>
        <taxon>Basidiomycota</taxon>
        <taxon>Agaricomycotina</taxon>
        <taxon>Agaricomycetes</taxon>
        <taxon>Russulales</taxon>
        <taxon>Bondarzewiaceae</taxon>
        <taxon>Bondarzewia</taxon>
    </lineage>
</organism>
<feature type="transmembrane region" description="Helical" evidence="6">
    <location>
        <begin position="181"/>
        <end position="199"/>
    </location>
</feature>
<feature type="transmembrane region" description="Helical" evidence="6">
    <location>
        <begin position="106"/>
        <end position="124"/>
    </location>
</feature>
<keyword evidence="2 6" id="KW-0812">Transmembrane</keyword>
<dbReference type="OrthoDB" id="3359595at2759"/>
<evidence type="ECO:0000256" key="5">
    <source>
        <dbReference type="SAM" id="MobiDB-lite"/>
    </source>
</evidence>
<keyword evidence="10" id="KW-1185">Reference proteome</keyword>
<dbReference type="InterPro" id="IPR025256">
    <property type="entry name" value="TM7S3/TM198-like_dom"/>
</dbReference>
<feature type="transmembrane region" description="Helical" evidence="6">
    <location>
        <begin position="205"/>
        <end position="229"/>
    </location>
</feature>
<sequence>MAPAAVSLRLLLLSLSFLTFAQYTLAYPLTSHIVPRSSVILKTSTTGNISTIDVFNSQTLQPITQVLATDGSGNGLTSSPASILWVVYCFLFGCPLALAGIRGWRLTTGAAIGLASGVCGTFSHSPPLPIADGFVHWAAWAAFINTVSAPGISDFLLTLIIFAFTFLGLILGVLPFMRVCGIAVLGLVGGIAFGVRILILKAGLLVASVFFVNWLLASLFGILGGVLVLVRQRAGILICSASAGTFLVGLGIDLIVNEQDGLSRGLRFLFDRNTSHLADLLVNGYHPLLSAQIDIALSLIAIPLLAWTQHRIFRDPFTRDRPRSFLLTDDNLSQSEKPDGNADESKQGTVVLRKPLVSRFSL</sequence>
<feature type="domain" description="TM7S3/TM198-like" evidence="8">
    <location>
        <begin position="87"/>
        <end position="259"/>
    </location>
</feature>
<feature type="transmembrane region" description="Helical" evidence="6">
    <location>
        <begin position="155"/>
        <end position="174"/>
    </location>
</feature>
<feature type="transmembrane region" description="Helical" evidence="6">
    <location>
        <begin position="82"/>
        <end position="99"/>
    </location>
</feature>
<keyword evidence="3 6" id="KW-1133">Transmembrane helix</keyword>
<feature type="chain" id="PRO_5020594846" description="TM7S3/TM198-like domain-containing protein" evidence="7">
    <location>
        <begin position="27"/>
        <end position="362"/>
    </location>
</feature>
<comment type="caution">
    <text evidence="9">The sequence shown here is derived from an EMBL/GenBank/DDBJ whole genome shotgun (WGS) entry which is preliminary data.</text>
</comment>
<protein>
    <recommendedName>
        <fullName evidence="8">TM7S3/TM198-like domain-containing protein</fullName>
    </recommendedName>
</protein>
<evidence type="ECO:0000313" key="10">
    <source>
        <dbReference type="Proteomes" id="UP000310158"/>
    </source>
</evidence>
<dbReference type="Proteomes" id="UP000310158">
    <property type="component" value="Unassembled WGS sequence"/>
</dbReference>
<feature type="region of interest" description="Disordered" evidence="5">
    <location>
        <begin position="328"/>
        <end position="348"/>
    </location>
</feature>
<gene>
    <name evidence="9" type="ORF">EW146_g2350</name>
</gene>
<keyword evidence="4 6" id="KW-0472">Membrane</keyword>
<reference evidence="9 10" key="1">
    <citation type="submission" date="2019-02" db="EMBL/GenBank/DDBJ databases">
        <title>Genome sequencing of the rare red list fungi Bondarzewia mesenterica.</title>
        <authorList>
            <person name="Buettner E."/>
            <person name="Kellner H."/>
        </authorList>
    </citation>
    <scope>NUCLEOTIDE SEQUENCE [LARGE SCALE GENOMIC DNA]</scope>
    <source>
        <strain evidence="9 10">DSM 108281</strain>
    </source>
</reference>
<name>A0A4S4M2D7_9AGAM</name>
<keyword evidence="7" id="KW-0732">Signal</keyword>
<evidence type="ECO:0000256" key="4">
    <source>
        <dbReference type="ARBA" id="ARBA00023136"/>
    </source>
</evidence>
<accession>A0A4S4M2D7</accession>
<evidence type="ECO:0000256" key="1">
    <source>
        <dbReference type="ARBA" id="ARBA00004141"/>
    </source>
</evidence>
<dbReference type="GO" id="GO:0016020">
    <property type="term" value="C:membrane"/>
    <property type="evidence" value="ECO:0007669"/>
    <property type="project" value="UniProtKB-SubCell"/>
</dbReference>
<evidence type="ECO:0000313" key="9">
    <source>
        <dbReference type="EMBL" id="THH18687.1"/>
    </source>
</evidence>
<dbReference type="Pfam" id="PF13886">
    <property type="entry name" value="TM7S3_TM198"/>
    <property type="match status" value="1"/>
</dbReference>
<evidence type="ECO:0000259" key="8">
    <source>
        <dbReference type="Pfam" id="PF13886"/>
    </source>
</evidence>
<evidence type="ECO:0000256" key="6">
    <source>
        <dbReference type="SAM" id="Phobius"/>
    </source>
</evidence>